<dbReference type="OrthoDB" id="2233009at2"/>
<sequence>MIGTAFLEDNKSKDEIKEELDTIEIQLFRMQQNIKEIAKKWQIVSIDQTKDNGWVVIYADKGEEACQIMLHDCDAAFRGDWHAAIQADYKDGNTIHIADIKGEQNKGYGSILMCHLKEMARLENVQYITGDIVERDFDHVNRLEHFYSKHRFDVKIDHDEQCGEIIWNED</sequence>
<keyword evidence="3" id="KW-1185">Reference proteome</keyword>
<dbReference type="EMBL" id="CP022315">
    <property type="protein sequence ID" value="ASK61438.1"/>
    <property type="molecule type" value="Genomic_DNA"/>
</dbReference>
<feature type="coiled-coil region" evidence="1">
    <location>
        <begin position="13"/>
        <end position="40"/>
    </location>
</feature>
<proteinExistence type="predicted"/>
<name>A0A220U001_9BACI</name>
<dbReference type="Proteomes" id="UP000198312">
    <property type="component" value="Chromosome"/>
</dbReference>
<gene>
    <name evidence="2" type="ORF">CFK37_04235</name>
</gene>
<organism evidence="2 3">
    <name type="scientific">Virgibacillus phasianinus</name>
    <dbReference type="NCBI Taxonomy" id="2017483"/>
    <lineage>
        <taxon>Bacteria</taxon>
        <taxon>Bacillati</taxon>
        <taxon>Bacillota</taxon>
        <taxon>Bacilli</taxon>
        <taxon>Bacillales</taxon>
        <taxon>Bacillaceae</taxon>
        <taxon>Virgibacillus</taxon>
    </lineage>
</organism>
<evidence type="ECO:0000313" key="3">
    <source>
        <dbReference type="Proteomes" id="UP000198312"/>
    </source>
</evidence>
<dbReference type="SUPFAM" id="SSF55729">
    <property type="entry name" value="Acyl-CoA N-acyltransferases (Nat)"/>
    <property type="match status" value="1"/>
</dbReference>
<dbReference type="KEGG" id="vil:CFK37_04235"/>
<evidence type="ECO:0000256" key="1">
    <source>
        <dbReference type="SAM" id="Coils"/>
    </source>
</evidence>
<dbReference type="RefSeq" id="WP_089060715.1">
    <property type="nucleotide sequence ID" value="NZ_CP022315.1"/>
</dbReference>
<accession>A0A220U001</accession>
<dbReference type="InterPro" id="IPR016181">
    <property type="entry name" value="Acyl_CoA_acyltransferase"/>
</dbReference>
<dbReference type="AlphaFoldDB" id="A0A220U001"/>
<keyword evidence="1" id="KW-0175">Coiled coil</keyword>
<reference evidence="2 3" key="1">
    <citation type="submission" date="2017-07" db="EMBL/GenBank/DDBJ databases">
        <title>Virgibacillus sp. LM2416.</title>
        <authorList>
            <person name="Tak E.J."/>
            <person name="Bae J.-W."/>
        </authorList>
    </citation>
    <scope>NUCLEOTIDE SEQUENCE [LARGE SCALE GENOMIC DNA]</scope>
    <source>
        <strain evidence="2 3">LM2416</strain>
    </source>
</reference>
<evidence type="ECO:0000313" key="2">
    <source>
        <dbReference type="EMBL" id="ASK61438.1"/>
    </source>
</evidence>
<dbReference type="Gene3D" id="3.40.630.30">
    <property type="match status" value="1"/>
</dbReference>
<evidence type="ECO:0008006" key="4">
    <source>
        <dbReference type="Google" id="ProtNLM"/>
    </source>
</evidence>
<protein>
    <recommendedName>
        <fullName evidence="4">GNAT family N-acetyltransferase</fullName>
    </recommendedName>
</protein>